<organism evidence="2 3">
    <name type="scientific">Tribolium castaneum</name>
    <name type="common">Red flour beetle</name>
    <dbReference type="NCBI Taxonomy" id="7070"/>
    <lineage>
        <taxon>Eukaryota</taxon>
        <taxon>Metazoa</taxon>
        <taxon>Ecdysozoa</taxon>
        <taxon>Arthropoda</taxon>
        <taxon>Hexapoda</taxon>
        <taxon>Insecta</taxon>
        <taxon>Pterygota</taxon>
        <taxon>Neoptera</taxon>
        <taxon>Endopterygota</taxon>
        <taxon>Coleoptera</taxon>
        <taxon>Polyphaga</taxon>
        <taxon>Cucujiformia</taxon>
        <taxon>Tenebrionidae</taxon>
        <taxon>Tenebrionidae incertae sedis</taxon>
        <taxon>Tribolium</taxon>
    </lineage>
</organism>
<dbReference type="Proteomes" id="UP000007266">
    <property type="component" value="Unassembled WGS sequence"/>
</dbReference>
<reference evidence="2 3" key="1">
    <citation type="journal article" date="2008" name="Nature">
        <title>The genome of the model beetle and pest Tribolium castaneum.</title>
        <authorList>
            <consortium name="Tribolium Genome Sequencing Consortium"/>
            <person name="Richards S."/>
            <person name="Gibbs R.A."/>
            <person name="Weinstock G.M."/>
            <person name="Brown S.J."/>
            <person name="Denell R."/>
            <person name="Beeman R.W."/>
            <person name="Gibbs R."/>
            <person name="Beeman R.W."/>
            <person name="Brown S.J."/>
            <person name="Bucher G."/>
            <person name="Friedrich M."/>
            <person name="Grimmelikhuijzen C.J."/>
            <person name="Klingler M."/>
            <person name="Lorenzen M."/>
            <person name="Richards S."/>
            <person name="Roth S."/>
            <person name="Schroder R."/>
            <person name="Tautz D."/>
            <person name="Zdobnov E.M."/>
            <person name="Muzny D."/>
            <person name="Gibbs R.A."/>
            <person name="Weinstock G.M."/>
            <person name="Attaway T."/>
            <person name="Bell S."/>
            <person name="Buhay C.J."/>
            <person name="Chandrabose M.N."/>
            <person name="Chavez D."/>
            <person name="Clerk-Blankenburg K.P."/>
            <person name="Cree A."/>
            <person name="Dao M."/>
            <person name="Davis C."/>
            <person name="Chacko J."/>
            <person name="Dinh H."/>
            <person name="Dugan-Rocha S."/>
            <person name="Fowler G."/>
            <person name="Garner T.T."/>
            <person name="Garnes J."/>
            <person name="Gnirke A."/>
            <person name="Hawes A."/>
            <person name="Hernandez J."/>
            <person name="Hines S."/>
            <person name="Holder M."/>
            <person name="Hume J."/>
            <person name="Jhangiani S.N."/>
            <person name="Joshi V."/>
            <person name="Khan Z.M."/>
            <person name="Jackson L."/>
            <person name="Kovar C."/>
            <person name="Kowis A."/>
            <person name="Lee S."/>
            <person name="Lewis L.R."/>
            <person name="Margolis J."/>
            <person name="Morgan M."/>
            <person name="Nazareth L.V."/>
            <person name="Nguyen N."/>
            <person name="Okwuonu G."/>
            <person name="Parker D."/>
            <person name="Richards S."/>
            <person name="Ruiz S.J."/>
            <person name="Santibanez J."/>
            <person name="Savard J."/>
            <person name="Scherer S.E."/>
            <person name="Schneider B."/>
            <person name="Sodergren E."/>
            <person name="Tautz D."/>
            <person name="Vattahil S."/>
            <person name="Villasana D."/>
            <person name="White C.S."/>
            <person name="Wright R."/>
            <person name="Park Y."/>
            <person name="Beeman R.W."/>
            <person name="Lord J."/>
            <person name="Oppert B."/>
            <person name="Lorenzen M."/>
            <person name="Brown S."/>
            <person name="Wang L."/>
            <person name="Savard J."/>
            <person name="Tautz D."/>
            <person name="Richards S."/>
            <person name="Weinstock G."/>
            <person name="Gibbs R.A."/>
            <person name="Liu Y."/>
            <person name="Worley K."/>
            <person name="Weinstock G."/>
            <person name="Elsik C.G."/>
            <person name="Reese J.T."/>
            <person name="Elhaik E."/>
            <person name="Landan G."/>
            <person name="Graur D."/>
            <person name="Arensburger P."/>
            <person name="Atkinson P."/>
            <person name="Beeman R.W."/>
            <person name="Beidler J."/>
            <person name="Brown S.J."/>
            <person name="Demuth J.P."/>
            <person name="Drury D.W."/>
            <person name="Du Y.Z."/>
            <person name="Fujiwara H."/>
            <person name="Lorenzen M."/>
            <person name="Maselli V."/>
            <person name="Osanai M."/>
            <person name="Park Y."/>
            <person name="Robertson H.M."/>
            <person name="Tu Z."/>
            <person name="Wang J.J."/>
            <person name="Wang S."/>
            <person name="Richards S."/>
            <person name="Song H."/>
            <person name="Zhang L."/>
            <person name="Sodergren E."/>
            <person name="Werner D."/>
            <person name="Stanke M."/>
            <person name="Morgenstern B."/>
            <person name="Solovyev V."/>
            <person name="Kosarev P."/>
            <person name="Brown G."/>
            <person name="Chen H.C."/>
            <person name="Ermolaeva O."/>
            <person name="Hlavina W."/>
            <person name="Kapustin Y."/>
            <person name="Kiryutin B."/>
            <person name="Kitts P."/>
            <person name="Maglott D."/>
            <person name="Pruitt K."/>
            <person name="Sapojnikov V."/>
            <person name="Souvorov A."/>
            <person name="Mackey A.J."/>
            <person name="Waterhouse R.M."/>
            <person name="Wyder S."/>
            <person name="Zdobnov E.M."/>
            <person name="Zdobnov E.M."/>
            <person name="Wyder S."/>
            <person name="Kriventseva E.V."/>
            <person name="Kadowaki T."/>
            <person name="Bork P."/>
            <person name="Aranda M."/>
            <person name="Bao R."/>
            <person name="Beermann A."/>
            <person name="Berns N."/>
            <person name="Bolognesi R."/>
            <person name="Bonneton F."/>
            <person name="Bopp D."/>
            <person name="Brown S.J."/>
            <person name="Bucher G."/>
            <person name="Butts T."/>
            <person name="Chaumot A."/>
            <person name="Denell R.E."/>
            <person name="Ferrier D.E."/>
            <person name="Friedrich M."/>
            <person name="Gordon C.M."/>
            <person name="Jindra M."/>
            <person name="Klingler M."/>
            <person name="Lan Q."/>
            <person name="Lattorff H.M."/>
            <person name="Laudet V."/>
            <person name="von Levetsow C."/>
            <person name="Liu Z."/>
            <person name="Lutz R."/>
            <person name="Lynch J.A."/>
            <person name="da Fonseca R.N."/>
            <person name="Posnien N."/>
            <person name="Reuter R."/>
            <person name="Roth S."/>
            <person name="Savard J."/>
            <person name="Schinko J.B."/>
            <person name="Schmitt C."/>
            <person name="Schoppmeier M."/>
            <person name="Schroder R."/>
            <person name="Shippy T.D."/>
            <person name="Simonnet F."/>
            <person name="Marques-Souza H."/>
            <person name="Tautz D."/>
            <person name="Tomoyasu Y."/>
            <person name="Trauner J."/>
            <person name="Van der Zee M."/>
            <person name="Vervoort M."/>
            <person name="Wittkopp N."/>
            <person name="Wimmer E.A."/>
            <person name="Yang X."/>
            <person name="Jones A.K."/>
            <person name="Sattelle D.B."/>
            <person name="Ebert P.R."/>
            <person name="Nelson D."/>
            <person name="Scott J.G."/>
            <person name="Beeman R.W."/>
            <person name="Muthukrishnan S."/>
            <person name="Kramer K.J."/>
            <person name="Arakane Y."/>
            <person name="Beeman R.W."/>
            <person name="Zhu Q."/>
            <person name="Hogenkamp D."/>
            <person name="Dixit R."/>
            <person name="Oppert B."/>
            <person name="Jiang H."/>
            <person name="Zou Z."/>
            <person name="Marshall J."/>
            <person name="Elpidina E."/>
            <person name="Vinokurov K."/>
            <person name="Oppert C."/>
            <person name="Zou Z."/>
            <person name="Evans J."/>
            <person name="Lu Z."/>
            <person name="Zhao P."/>
            <person name="Sumathipala N."/>
            <person name="Altincicek B."/>
            <person name="Vilcinskas A."/>
            <person name="Williams M."/>
            <person name="Hultmark D."/>
            <person name="Hetru C."/>
            <person name="Jiang H."/>
            <person name="Grimmelikhuijzen C.J."/>
            <person name="Hauser F."/>
            <person name="Cazzamali G."/>
            <person name="Williamson M."/>
            <person name="Park Y."/>
            <person name="Li B."/>
            <person name="Tanaka Y."/>
            <person name="Predel R."/>
            <person name="Neupert S."/>
            <person name="Schachtner J."/>
            <person name="Verleyen P."/>
            <person name="Raible F."/>
            <person name="Bork P."/>
            <person name="Friedrich M."/>
            <person name="Walden K.K."/>
            <person name="Robertson H.M."/>
            <person name="Angeli S."/>
            <person name="Foret S."/>
            <person name="Bucher G."/>
            <person name="Schuetz S."/>
            <person name="Maleszka R."/>
            <person name="Wimmer E.A."/>
            <person name="Beeman R.W."/>
            <person name="Lorenzen M."/>
            <person name="Tomoyasu Y."/>
            <person name="Miller S.C."/>
            <person name="Grossmann D."/>
            <person name="Bucher G."/>
        </authorList>
    </citation>
    <scope>NUCLEOTIDE SEQUENCE [LARGE SCALE GENOMIC DNA]</scope>
    <source>
        <strain evidence="2 3">Georgia GA2</strain>
    </source>
</reference>
<feature type="region of interest" description="Disordered" evidence="1">
    <location>
        <begin position="212"/>
        <end position="242"/>
    </location>
</feature>
<dbReference type="InterPro" id="IPR021109">
    <property type="entry name" value="Peptidase_aspartic_dom_sf"/>
</dbReference>
<dbReference type="AlphaFoldDB" id="D7EIN1"/>
<evidence type="ECO:0000313" key="2">
    <source>
        <dbReference type="EMBL" id="EFA12073.1"/>
    </source>
</evidence>
<gene>
    <name evidence="2" type="primary">GLEAN_06880</name>
    <name evidence="2" type="ORF">TcasGA2_TC006880</name>
</gene>
<sequence length="242" mass="27633">MYDGGDRTSTLGIVKVKIELGNFKTEIDAIVVEKLPKPVILRTKFLHKFRACVNFDDGSIKLRNGFDNVTLHFDTKEHEFSKSFVAKQVKGLKHSVSKMTRTTVNANITLFADDAKRNTITNHGLGNGFDLVKRNGTQLCKKGNFSTKKYETKRNINLSKTISQLRELSGLRNKPKSLLKETKKFSRVQLDEKMLTTFESFIGTKQLHLESGSDYKRRKRTDKSVKREENWSTGVKKKTNSI</sequence>
<evidence type="ECO:0000256" key="1">
    <source>
        <dbReference type="SAM" id="MobiDB-lite"/>
    </source>
</evidence>
<evidence type="ECO:0000313" key="3">
    <source>
        <dbReference type="Proteomes" id="UP000007266"/>
    </source>
</evidence>
<dbReference type="Gene3D" id="2.40.70.10">
    <property type="entry name" value="Acid Proteases"/>
    <property type="match status" value="1"/>
</dbReference>
<accession>D7EIN1</accession>
<dbReference type="HOGENOM" id="CLU_1148541_0_0_1"/>
<protein>
    <submittedName>
        <fullName evidence="2">Uncharacterized protein</fullName>
    </submittedName>
</protein>
<dbReference type="InParanoid" id="D7EIN1"/>
<proteinExistence type="predicted"/>
<keyword evidence="3" id="KW-1185">Reference proteome</keyword>
<dbReference type="EMBL" id="KQ971752">
    <property type="protein sequence ID" value="EFA12073.1"/>
    <property type="molecule type" value="Genomic_DNA"/>
</dbReference>
<dbReference type="PhylomeDB" id="D7EIN1"/>
<reference evidence="2 3" key="2">
    <citation type="journal article" date="2010" name="Nucleic Acids Res.">
        <title>BeetleBase in 2010: revisions to provide comprehensive genomic information for Tribolium castaneum.</title>
        <authorList>
            <person name="Kim H.S."/>
            <person name="Murphy T."/>
            <person name="Xia J."/>
            <person name="Caragea D."/>
            <person name="Park Y."/>
            <person name="Beeman R.W."/>
            <person name="Lorenzen M.D."/>
            <person name="Butcher S."/>
            <person name="Manak J.R."/>
            <person name="Brown S.J."/>
        </authorList>
    </citation>
    <scope>NUCLEOTIDE SEQUENCE [LARGE SCALE GENOMIC DNA]</scope>
    <source>
        <strain evidence="2 3">Georgia GA2</strain>
    </source>
</reference>
<name>D7EIN1_TRICA</name>